<reference evidence="1" key="1">
    <citation type="submission" date="2017-07" db="EMBL/GenBank/DDBJ databases">
        <authorList>
            <person name="Mikheyev A."/>
            <person name="Grau M."/>
        </authorList>
    </citation>
    <scope>NUCLEOTIDE SEQUENCE</scope>
    <source>
        <tissue evidence="1">Venom_gland</tissue>
    </source>
</reference>
<proteinExistence type="predicted"/>
<accession>A0A2D4F4V0</accession>
<name>A0A2D4F4V0_MICCO</name>
<sequence length="109" mass="12944">MHVKIQNKNKKRNTLPKSFFGMAEEMDLVDAWRKLNPEVTQFTFYSNPHKSWSRLGMAWVNSDLLKDIQEIKILINTLADHNPLQITWKDRTYKKGRWTLNSQLLKEQG</sequence>
<dbReference type="InterPro" id="IPR036691">
    <property type="entry name" value="Endo/exonu/phosph_ase_sf"/>
</dbReference>
<dbReference type="Gene3D" id="3.60.10.10">
    <property type="entry name" value="Endonuclease/exonuclease/phosphatase"/>
    <property type="match status" value="1"/>
</dbReference>
<dbReference type="SUPFAM" id="SSF56219">
    <property type="entry name" value="DNase I-like"/>
    <property type="match status" value="1"/>
</dbReference>
<protein>
    <submittedName>
        <fullName evidence="1">Uncharacterized protein</fullName>
    </submittedName>
</protein>
<reference evidence="1" key="2">
    <citation type="submission" date="2017-11" db="EMBL/GenBank/DDBJ databases">
        <title>Coralsnake Venomics: Analyses of Venom Gland Transcriptomes and Proteomes of Six Brazilian Taxa.</title>
        <authorList>
            <person name="Aird S.D."/>
            <person name="Jorge da Silva N."/>
            <person name="Qiu L."/>
            <person name="Villar-Briones A."/>
            <person name="Aparecida-Saddi V."/>
            <person name="Campos-Telles M.P."/>
            <person name="Grau M."/>
            <person name="Mikheyev A.S."/>
        </authorList>
    </citation>
    <scope>NUCLEOTIDE SEQUENCE</scope>
    <source>
        <tissue evidence="1">Venom_gland</tissue>
    </source>
</reference>
<organism evidence="1">
    <name type="scientific">Micrurus corallinus</name>
    <name type="common">Brazilian coral snake</name>
    <dbReference type="NCBI Taxonomy" id="54390"/>
    <lineage>
        <taxon>Eukaryota</taxon>
        <taxon>Metazoa</taxon>
        <taxon>Chordata</taxon>
        <taxon>Craniata</taxon>
        <taxon>Vertebrata</taxon>
        <taxon>Euteleostomi</taxon>
        <taxon>Lepidosauria</taxon>
        <taxon>Squamata</taxon>
        <taxon>Bifurcata</taxon>
        <taxon>Unidentata</taxon>
        <taxon>Episquamata</taxon>
        <taxon>Toxicofera</taxon>
        <taxon>Serpentes</taxon>
        <taxon>Colubroidea</taxon>
        <taxon>Elapidae</taxon>
        <taxon>Elapinae</taxon>
        <taxon>Micrurus</taxon>
    </lineage>
</organism>
<evidence type="ECO:0000313" key="1">
    <source>
        <dbReference type="EMBL" id="LAA42500.1"/>
    </source>
</evidence>
<dbReference type="EMBL" id="IACJ01057105">
    <property type="protein sequence ID" value="LAA42500.1"/>
    <property type="molecule type" value="Transcribed_RNA"/>
</dbReference>
<dbReference type="AlphaFoldDB" id="A0A2D4F4V0"/>